<evidence type="ECO:0000313" key="15">
    <source>
        <dbReference type="Proteomes" id="UP000298493"/>
    </source>
</evidence>
<comment type="similarity">
    <text evidence="3 13">Belongs to the ARV1 family.</text>
</comment>
<feature type="transmembrane region" description="Helical" evidence="13">
    <location>
        <begin position="7"/>
        <end position="30"/>
    </location>
</feature>
<evidence type="ECO:0000256" key="4">
    <source>
        <dbReference type="ARBA" id="ARBA00022448"/>
    </source>
</evidence>
<keyword evidence="8 13" id="KW-1133">Transmembrane helix</keyword>
<dbReference type="AlphaFoldDB" id="A0A4Z1NRH7"/>
<comment type="caution">
    <text evidence="13">Lacks conserved residue(s) required for the propagation of feature annotation.</text>
</comment>
<dbReference type="GO" id="GO:0005789">
    <property type="term" value="C:endoplasmic reticulum membrane"/>
    <property type="evidence" value="ECO:0007669"/>
    <property type="project" value="UniProtKB-SubCell"/>
</dbReference>
<dbReference type="PANTHER" id="PTHR14467">
    <property type="entry name" value="ARV1"/>
    <property type="match status" value="1"/>
</dbReference>
<evidence type="ECO:0000256" key="6">
    <source>
        <dbReference type="ARBA" id="ARBA00022781"/>
    </source>
</evidence>
<dbReference type="GO" id="GO:0032541">
    <property type="term" value="C:cortical endoplasmic reticulum"/>
    <property type="evidence" value="ECO:0007669"/>
    <property type="project" value="TreeGrafter"/>
</dbReference>
<comment type="function">
    <text evidence="13">Regulates also the sphingolipid metabolism.</text>
</comment>
<dbReference type="Pfam" id="PF05493">
    <property type="entry name" value="ATP_synt_H"/>
    <property type="match status" value="1"/>
</dbReference>
<dbReference type="Proteomes" id="UP000298493">
    <property type="component" value="Unassembled WGS sequence"/>
</dbReference>
<reference evidence="14 15" key="1">
    <citation type="submission" date="2019-04" db="EMBL/GenBank/DDBJ databases">
        <title>High contiguity whole genome sequence and gene annotation resource for two Venturia nashicola isolates.</title>
        <authorList>
            <person name="Prokchorchik M."/>
            <person name="Won K."/>
            <person name="Lee Y."/>
            <person name="Choi E.D."/>
            <person name="Segonzac C."/>
            <person name="Sohn K.H."/>
        </authorList>
    </citation>
    <scope>NUCLEOTIDE SEQUENCE [LARGE SCALE GENOMIC DNA]</scope>
    <source>
        <strain evidence="14 15">PRI2</strain>
    </source>
</reference>
<feature type="transmembrane region" description="Helical" evidence="13">
    <location>
        <begin position="42"/>
        <end position="61"/>
    </location>
</feature>
<keyword evidence="5 13" id="KW-0812">Transmembrane</keyword>
<keyword evidence="11 13" id="KW-0443">Lipid metabolism</keyword>
<dbReference type="GO" id="GO:0006665">
    <property type="term" value="P:sphingolipid metabolic process"/>
    <property type="evidence" value="ECO:0007669"/>
    <property type="project" value="UniProtKB-UniRule"/>
</dbReference>
<dbReference type="GO" id="GO:0000139">
    <property type="term" value="C:Golgi membrane"/>
    <property type="evidence" value="ECO:0007669"/>
    <property type="project" value="UniProtKB-SubCell"/>
</dbReference>
<keyword evidence="4 13" id="KW-0813">Transport</keyword>
<organism evidence="14 15">
    <name type="scientific">Venturia nashicola</name>
    <dbReference type="NCBI Taxonomy" id="86259"/>
    <lineage>
        <taxon>Eukaryota</taxon>
        <taxon>Fungi</taxon>
        <taxon>Dikarya</taxon>
        <taxon>Ascomycota</taxon>
        <taxon>Pezizomycotina</taxon>
        <taxon>Dothideomycetes</taxon>
        <taxon>Pleosporomycetidae</taxon>
        <taxon>Venturiales</taxon>
        <taxon>Venturiaceae</taxon>
        <taxon>Venturia</taxon>
    </lineage>
</organism>
<evidence type="ECO:0000256" key="11">
    <source>
        <dbReference type="ARBA" id="ARBA00023098"/>
    </source>
</evidence>
<dbReference type="GO" id="GO:0046961">
    <property type="term" value="F:proton-transporting ATPase activity, rotational mechanism"/>
    <property type="evidence" value="ECO:0007669"/>
    <property type="project" value="InterPro"/>
</dbReference>
<feature type="transmembrane region" description="Helical" evidence="13">
    <location>
        <begin position="205"/>
        <end position="225"/>
    </location>
</feature>
<dbReference type="InterPro" id="IPR008389">
    <property type="entry name" value="ATPase_V0-cplx_e1/e2_su"/>
</dbReference>
<feature type="transmembrane region" description="Helical" evidence="13">
    <location>
        <begin position="258"/>
        <end position="279"/>
    </location>
</feature>
<feature type="transmembrane region" description="Helical" evidence="13">
    <location>
        <begin position="313"/>
        <end position="337"/>
    </location>
</feature>
<keyword evidence="15" id="KW-1185">Reference proteome</keyword>
<comment type="function">
    <text evidence="13">Mediator of sterol homeostasis involved in sterol uptake, trafficking and distribution into membranes.</text>
</comment>
<feature type="transmembrane region" description="Helical" evidence="13">
    <location>
        <begin position="285"/>
        <end position="306"/>
    </location>
</feature>
<evidence type="ECO:0000256" key="1">
    <source>
        <dbReference type="ARBA" id="ARBA00004477"/>
    </source>
</evidence>
<keyword evidence="6" id="KW-0375">Hydrogen ion transport</keyword>
<comment type="subcellular location">
    <subcellularLocation>
        <location evidence="1 13">Endoplasmic reticulum membrane</location>
        <topology evidence="1 13">Multi-pass membrane protein</topology>
    </subcellularLocation>
    <subcellularLocation>
        <location evidence="13">Golgi apparatus membrane</location>
        <topology evidence="13">Multi-pass membrane protein</topology>
    </subcellularLocation>
</comment>
<evidence type="ECO:0000313" key="14">
    <source>
        <dbReference type="EMBL" id="TID13094.1"/>
    </source>
</evidence>
<keyword evidence="9 13" id="KW-0445">Lipid transport</keyword>
<protein>
    <recommendedName>
        <fullName evidence="13">Protein ARV</fullName>
    </recommendedName>
</protein>
<evidence type="ECO:0000256" key="7">
    <source>
        <dbReference type="ARBA" id="ARBA00022824"/>
    </source>
</evidence>
<dbReference type="Pfam" id="PF04161">
    <property type="entry name" value="Arv1"/>
    <property type="match status" value="1"/>
</dbReference>
<name>A0A4Z1NRH7_9PEZI</name>
<evidence type="ECO:0000256" key="5">
    <source>
        <dbReference type="ARBA" id="ARBA00022692"/>
    </source>
</evidence>
<evidence type="ECO:0000256" key="10">
    <source>
        <dbReference type="ARBA" id="ARBA00023065"/>
    </source>
</evidence>
<dbReference type="GO" id="GO:0016125">
    <property type="term" value="P:sterol metabolic process"/>
    <property type="evidence" value="ECO:0007669"/>
    <property type="project" value="UniProtKB-UniRule"/>
</dbReference>
<keyword evidence="13" id="KW-0746">Sphingolipid metabolism</keyword>
<sequence length="458" mass="51566">MREAFPLIMGWSLIIGFVIIALFSVGSWFLSPKGENQTVWRSSLILSAWSCFLMWAITFLAQWHPLITPINNSLRPEYQCSEMPICIECRFPVNTLYTTYSKADDRTLGKGVRLTQCPRCKRFADKYVEHDFVVLFIDLVLIKPQVYRHLLFNRLGRDDDSFDPSIIRLGILLLLFDVYLTWARIEKADPNQPLTALPPLSGHPLLLQYLFFLLLCLFRTIAFHLPIRLLCAHPPSYLRSDKPGHHLKLLPYYPKPTAISTALIVSSCTKLFPILLIIWEYDLPSAASAVSWAVILNNIAAIEILMDCGYLRAGLLVLIGAVLRALVGWAVLSVVGLGERTWGLDGVGLFVESAQVAVRWAAESIIIPPLPSTYMYLPSIATKIHGISVLKFPISYIQLSIHLHGIEADKPLIVNATVLLVAEISDFLLLVAACPEENTVFEYNMLPRIHLPEPHDLL</sequence>
<dbReference type="InterPro" id="IPR007290">
    <property type="entry name" value="Arv1"/>
</dbReference>
<comment type="similarity">
    <text evidence="2">Belongs to the V-ATPase e1/e2 subunit family.</text>
</comment>
<evidence type="ECO:0000256" key="8">
    <source>
        <dbReference type="ARBA" id="ARBA00022989"/>
    </source>
</evidence>
<keyword evidence="10" id="KW-0406">Ion transport</keyword>
<gene>
    <name evidence="14" type="ORF">E6O75_ATG10043</name>
</gene>
<dbReference type="PANTHER" id="PTHR14467:SF0">
    <property type="entry name" value="PROTEIN ARV1"/>
    <property type="match status" value="1"/>
</dbReference>
<dbReference type="GO" id="GO:0097036">
    <property type="term" value="P:regulation of plasma membrane sterol distribution"/>
    <property type="evidence" value="ECO:0007669"/>
    <property type="project" value="UniProtKB-UniRule"/>
</dbReference>
<dbReference type="STRING" id="86259.A0A4Z1NRH7"/>
<proteinExistence type="inferred from homology"/>
<keyword evidence="7 13" id="KW-0256">Endoplasmic reticulum</keyword>
<evidence type="ECO:0000256" key="12">
    <source>
        <dbReference type="ARBA" id="ARBA00023136"/>
    </source>
</evidence>
<comment type="caution">
    <text evidence="14">The sequence shown here is derived from an EMBL/GenBank/DDBJ whole genome shotgun (WGS) entry which is preliminary data.</text>
</comment>
<evidence type="ECO:0000256" key="2">
    <source>
        <dbReference type="ARBA" id="ARBA00008328"/>
    </source>
</evidence>
<evidence type="ECO:0000256" key="9">
    <source>
        <dbReference type="ARBA" id="ARBA00023055"/>
    </source>
</evidence>
<accession>A0A4Z1NRH7</accession>
<dbReference type="GO" id="GO:0033179">
    <property type="term" value="C:proton-transporting V-type ATPase, V0 domain"/>
    <property type="evidence" value="ECO:0007669"/>
    <property type="project" value="InterPro"/>
</dbReference>
<keyword evidence="12 13" id="KW-0472">Membrane</keyword>
<evidence type="ECO:0000256" key="3">
    <source>
        <dbReference type="ARBA" id="ARBA00009187"/>
    </source>
</evidence>
<dbReference type="GO" id="GO:0032366">
    <property type="term" value="P:intracellular sterol transport"/>
    <property type="evidence" value="ECO:0007669"/>
    <property type="project" value="UniProtKB-UniRule"/>
</dbReference>
<dbReference type="EMBL" id="SNSC02000029">
    <property type="protein sequence ID" value="TID13094.1"/>
    <property type="molecule type" value="Genomic_DNA"/>
</dbReference>
<keyword evidence="13" id="KW-0333">Golgi apparatus</keyword>
<feature type="transmembrane region" description="Helical" evidence="13">
    <location>
        <begin position="166"/>
        <end position="185"/>
    </location>
</feature>
<evidence type="ECO:0000256" key="13">
    <source>
        <dbReference type="RuleBase" id="RU368065"/>
    </source>
</evidence>